<evidence type="ECO:0008006" key="4">
    <source>
        <dbReference type="Google" id="ProtNLM"/>
    </source>
</evidence>
<dbReference type="EMBL" id="JAGEUA010000008">
    <property type="protein sequence ID" value="KAL0967318.1"/>
    <property type="molecule type" value="Genomic_DNA"/>
</dbReference>
<dbReference type="Proteomes" id="UP001557470">
    <property type="component" value="Unassembled WGS sequence"/>
</dbReference>
<protein>
    <recommendedName>
        <fullName evidence="4">SAM domain-containing protein</fullName>
    </recommendedName>
</protein>
<dbReference type="PANTHER" id="PTHR31025">
    <property type="entry name" value="SI:CH211-196P9.1-RELATED"/>
    <property type="match status" value="1"/>
</dbReference>
<name>A0ABD0WXE3_UMBPY</name>
<keyword evidence="3" id="KW-1185">Reference proteome</keyword>
<accession>A0ABD0WXE3</accession>
<dbReference type="PANTHER" id="PTHR31025:SF9">
    <property type="entry name" value="SI:DKEY-286J15.1"/>
    <property type="match status" value="1"/>
</dbReference>
<dbReference type="InterPro" id="IPR013761">
    <property type="entry name" value="SAM/pointed_sf"/>
</dbReference>
<dbReference type="Gene3D" id="1.10.150.50">
    <property type="entry name" value="Transcription Factor, Ets-1"/>
    <property type="match status" value="1"/>
</dbReference>
<proteinExistence type="predicted"/>
<dbReference type="AlphaFoldDB" id="A0ABD0WXE3"/>
<sequence length="392" mass="44404">MDDFVKEKLLEWNLAELLPAFEAEQIDRECFYLLDRNSLTSLIPLLGPRLKFQRQLKKLLEDSSPTPELATCTPAPELPTEQHRVSVEQGATFNIREILNKTADGKSMVSGLEEQNLISINERRSMVRILVSHLIERFGENPSSGAKAMLASSIVDQFPCLRDCQGTGYDAWFTPGRRHKPATGFLEERLRNVRKRLHSGRQVNLPSQVPQDTRVVLPEPTITPERAIQLTEWLKNNIWPQSQVGQHMLETAIHRAQWIRANGTTSMLDIVTEFPRLVDTPGMISQDFSVLHPESSGRLTENWNPVFSTKIICMAKKEKTADLLTNIDSLSGDKQGDIALQLLTVLLPTAPYKLGKRIFRPSSLEMRRAFIDVKPIATNMAEYLMKSTTEHP</sequence>
<feature type="region of interest" description="Disordered" evidence="1">
    <location>
        <begin position="63"/>
        <end position="83"/>
    </location>
</feature>
<evidence type="ECO:0000313" key="2">
    <source>
        <dbReference type="EMBL" id="KAL0967318.1"/>
    </source>
</evidence>
<gene>
    <name evidence="2" type="ORF">UPYG_G00250720</name>
</gene>
<evidence type="ECO:0000256" key="1">
    <source>
        <dbReference type="SAM" id="MobiDB-lite"/>
    </source>
</evidence>
<reference evidence="2 3" key="1">
    <citation type="submission" date="2024-06" db="EMBL/GenBank/DDBJ databases">
        <authorList>
            <person name="Pan Q."/>
            <person name="Wen M."/>
            <person name="Jouanno E."/>
            <person name="Zahm M."/>
            <person name="Klopp C."/>
            <person name="Cabau C."/>
            <person name="Louis A."/>
            <person name="Berthelot C."/>
            <person name="Parey E."/>
            <person name="Roest Crollius H."/>
            <person name="Montfort J."/>
            <person name="Robinson-Rechavi M."/>
            <person name="Bouchez O."/>
            <person name="Lampietro C."/>
            <person name="Lopez Roques C."/>
            <person name="Donnadieu C."/>
            <person name="Postlethwait J."/>
            <person name="Bobe J."/>
            <person name="Verreycken H."/>
            <person name="Guiguen Y."/>
        </authorList>
    </citation>
    <scope>NUCLEOTIDE SEQUENCE [LARGE SCALE GENOMIC DNA]</scope>
    <source>
        <strain evidence="2">Up_M1</strain>
        <tissue evidence="2">Testis</tissue>
    </source>
</reference>
<evidence type="ECO:0000313" key="3">
    <source>
        <dbReference type="Proteomes" id="UP001557470"/>
    </source>
</evidence>
<organism evidence="2 3">
    <name type="scientific">Umbra pygmaea</name>
    <name type="common">Eastern mudminnow</name>
    <dbReference type="NCBI Taxonomy" id="75934"/>
    <lineage>
        <taxon>Eukaryota</taxon>
        <taxon>Metazoa</taxon>
        <taxon>Chordata</taxon>
        <taxon>Craniata</taxon>
        <taxon>Vertebrata</taxon>
        <taxon>Euteleostomi</taxon>
        <taxon>Actinopterygii</taxon>
        <taxon>Neopterygii</taxon>
        <taxon>Teleostei</taxon>
        <taxon>Protacanthopterygii</taxon>
        <taxon>Esociformes</taxon>
        <taxon>Umbridae</taxon>
        <taxon>Umbra</taxon>
    </lineage>
</organism>
<comment type="caution">
    <text evidence="2">The sequence shown here is derived from an EMBL/GenBank/DDBJ whole genome shotgun (WGS) entry which is preliminary data.</text>
</comment>